<gene>
    <name evidence="3" type="ORF">GBAR_LOCUS18950</name>
</gene>
<dbReference type="PROSITE" id="PS01317">
    <property type="entry name" value="SSRP"/>
    <property type="match status" value="1"/>
</dbReference>
<keyword evidence="4" id="KW-1185">Reference proteome</keyword>
<dbReference type="EMBL" id="CASHTH010002678">
    <property type="protein sequence ID" value="CAI8033588.1"/>
    <property type="molecule type" value="Genomic_DNA"/>
</dbReference>
<dbReference type="InterPro" id="IPR020081">
    <property type="entry name" value="SsrA-bd_prot_CS"/>
</dbReference>
<dbReference type="PANTHER" id="PTHR30308:SF2">
    <property type="entry name" value="SSRA-BINDING PROTEIN"/>
    <property type="match status" value="1"/>
</dbReference>
<dbReference type="PANTHER" id="PTHR30308">
    <property type="entry name" value="TMRNA-BINDING COMPONENT OF TRANS-TRANSLATION TAGGING COMPLEX"/>
    <property type="match status" value="1"/>
</dbReference>
<dbReference type="InterPro" id="IPR023620">
    <property type="entry name" value="SmpB"/>
</dbReference>
<protein>
    <submittedName>
        <fullName evidence="3">SsrA-binding protein</fullName>
    </submittedName>
</protein>
<comment type="caution">
    <text evidence="3">The sequence shown here is derived from an EMBL/GenBank/DDBJ whole genome shotgun (WGS) entry which is preliminary data.</text>
</comment>
<dbReference type="GO" id="GO:0070930">
    <property type="term" value="P:trans-translation-dependent protein tagging"/>
    <property type="evidence" value="ECO:0007669"/>
    <property type="project" value="TreeGrafter"/>
</dbReference>
<dbReference type="NCBIfam" id="NF003843">
    <property type="entry name" value="PRK05422.1"/>
    <property type="match status" value="1"/>
</dbReference>
<dbReference type="Proteomes" id="UP001174909">
    <property type="component" value="Unassembled WGS sequence"/>
</dbReference>
<dbReference type="HAMAP" id="MF_00023">
    <property type="entry name" value="SmpB"/>
    <property type="match status" value="1"/>
</dbReference>
<dbReference type="CDD" id="cd09294">
    <property type="entry name" value="SmpB"/>
    <property type="match status" value="1"/>
</dbReference>
<dbReference type="AlphaFoldDB" id="A0AA35SQS6"/>
<dbReference type="SUPFAM" id="SSF74982">
    <property type="entry name" value="Small protein B (SmpB)"/>
    <property type="match status" value="1"/>
</dbReference>
<evidence type="ECO:0000313" key="4">
    <source>
        <dbReference type="Proteomes" id="UP001174909"/>
    </source>
</evidence>
<dbReference type="GO" id="GO:0005829">
    <property type="term" value="C:cytosol"/>
    <property type="evidence" value="ECO:0007669"/>
    <property type="project" value="TreeGrafter"/>
</dbReference>
<name>A0AA35SQS6_GEOBA</name>
<organism evidence="3 4">
    <name type="scientific">Geodia barretti</name>
    <name type="common">Barrett's horny sponge</name>
    <dbReference type="NCBI Taxonomy" id="519541"/>
    <lineage>
        <taxon>Eukaryota</taxon>
        <taxon>Metazoa</taxon>
        <taxon>Porifera</taxon>
        <taxon>Demospongiae</taxon>
        <taxon>Heteroscleromorpha</taxon>
        <taxon>Tetractinellida</taxon>
        <taxon>Astrophorina</taxon>
        <taxon>Geodiidae</taxon>
        <taxon>Geodia</taxon>
    </lineage>
</organism>
<keyword evidence="1" id="KW-0963">Cytoplasm</keyword>
<dbReference type="Gene3D" id="2.40.280.10">
    <property type="match status" value="1"/>
</dbReference>
<reference evidence="3" key="1">
    <citation type="submission" date="2023-03" db="EMBL/GenBank/DDBJ databases">
        <authorList>
            <person name="Steffen K."/>
            <person name="Cardenas P."/>
        </authorList>
    </citation>
    <scope>NUCLEOTIDE SEQUENCE</scope>
</reference>
<dbReference type="InterPro" id="IPR000037">
    <property type="entry name" value="SsrA-bd_prot"/>
</dbReference>
<keyword evidence="2" id="KW-0694">RNA-binding</keyword>
<sequence length="163" mass="18994">MPSRKKKTAVKEQPNNRLIATNRQAFFNYEVLDRYEAGLSLTGTEIKSIRAGKVDLREAYARYQNGEMWLFNSHIAQYDPASIYNHDPRRVRKLLLHREQITKLADEVAQKGLTIVALRLYVKNHVAKVELGLARGKRQFDKRRAIRDRDMDMEARQAVRAAR</sequence>
<accession>A0AA35SQS6</accession>
<evidence type="ECO:0000256" key="1">
    <source>
        <dbReference type="ARBA" id="ARBA00022490"/>
    </source>
</evidence>
<evidence type="ECO:0000256" key="2">
    <source>
        <dbReference type="ARBA" id="ARBA00022884"/>
    </source>
</evidence>
<evidence type="ECO:0000313" key="3">
    <source>
        <dbReference type="EMBL" id="CAI8033588.1"/>
    </source>
</evidence>
<dbReference type="NCBIfam" id="TIGR00086">
    <property type="entry name" value="smpB"/>
    <property type="match status" value="1"/>
</dbReference>
<proteinExistence type="inferred from homology"/>
<dbReference type="GO" id="GO:0003723">
    <property type="term" value="F:RNA binding"/>
    <property type="evidence" value="ECO:0007669"/>
    <property type="project" value="UniProtKB-KW"/>
</dbReference>
<dbReference type="Pfam" id="PF01668">
    <property type="entry name" value="SmpB"/>
    <property type="match status" value="1"/>
</dbReference>